<dbReference type="Pfam" id="PF00090">
    <property type="entry name" value="TSP_1"/>
    <property type="match status" value="5"/>
</dbReference>
<accession>A0A2T7NMY3</accession>
<dbReference type="AlphaFoldDB" id="A0A2T7NMY3"/>
<name>A0A2T7NMY3_POMCA</name>
<organism evidence="5 6">
    <name type="scientific">Pomacea canaliculata</name>
    <name type="common">Golden apple snail</name>
    <dbReference type="NCBI Taxonomy" id="400727"/>
    <lineage>
        <taxon>Eukaryota</taxon>
        <taxon>Metazoa</taxon>
        <taxon>Spiralia</taxon>
        <taxon>Lophotrochozoa</taxon>
        <taxon>Mollusca</taxon>
        <taxon>Gastropoda</taxon>
        <taxon>Caenogastropoda</taxon>
        <taxon>Architaenioglossa</taxon>
        <taxon>Ampullarioidea</taxon>
        <taxon>Ampullariidae</taxon>
        <taxon>Pomacea</taxon>
    </lineage>
</organism>
<gene>
    <name evidence="5" type="ORF">C0Q70_18339</name>
</gene>
<dbReference type="Proteomes" id="UP000245119">
    <property type="component" value="Linkage Group LG11"/>
</dbReference>
<dbReference type="InterPro" id="IPR016186">
    <property type="entry name" value="C-type_lectin-like/link_sf"/>
</dbReference>
<dbReference type="InterPro" id="IPR036508">
    <property type="entry name" value="Chitin-bd_dom_sf"/>
</dbReference>
<comment type="caution">
    <text evidence="5">The sequence shown here is derived from an EMBL/GenBank/DDBJ whole genome shotgun (WGS) entry which is preliminary data.</text>
</comment>
<dbReference type="SMART" id="SM00494">
    <property type="entry name" value="ChtBD2"/>
    <property type="match status" value="2"/>
</dbReference>
<dbReference type="GO" id="GO:0008061">
    <property type="term" value="F:chitin binding"/>
    <property type="evidence" value="ECO:0007669"/>
    <property type="project" value="InterPro"/>
</dbReference>
<evidence type="ECO:0000259" key="4">
    <source>
        <dbReference type="PROSITE" id="PS50940"/>
    </source>
</evidence>
<dbReference type="FunFam" id="2.20.100.10:FF:000001">
    <property type="entry name" value="semaphorin-5A isoform X1"/>
    <property type="match status" value="1"/>
</dbReference>
<proteinExistence type="predicted"/>
<dbReference type="Gene3D" id="2.20.100.10">
    <property type="entry name" value="Thrombospondin type-1 (TSP1) repeat"/>
    <property type="match status" value="5"/>
</dbReference>
<evidence type="ECO:0000313" key="5">
    <source>
        <dbReference type="EMBL" id="PVD22525.1"/>
    </source>
</evidence>
<keyword evidence="1" id="KW-0677">Repeat</keyword>
<dbReference type="InterPro" id="IPR016187">
    <property type="entry name" value="CTDL_fold"/>
</dbReference>
<dbReference type="PANTHER" id="PTHR22906">
    <property type="entry name" value="PROPERDIN"/>
    <property type="match status" value="1"/>
</dbReference>
<dbReference type="Pfam" id="PF01607">
    <property type="entry name" value="CBM_14"/>
    <property type="match status" value="2"/>
</dbReference>
<dbReference type="Gene3D" id="3.10.100.10">
    <property type="entry name" value="Mannose-Binding Protein A, subunit A"/>
    <property type="match status" value="1"/>
</dbReference>
<evidence type="ECO:0008006" key="7">
    <source>
        <dbReference type="Google" id="ProtNLM"/>
    </source>
</evidence>
<dbReference type="InterPro" id="IPR036383">
    <property type="entry name" value="TSP1_rpt_sf"/>
</dbReference>
<dbReference type="SUPFAM" id="SSF57625">
    <property type="entry name" value="Invertebrate chitin-binding proteins"/>
    <property type="match status" value="2"/>
</dbReference>
<evidence type="ECO:0000313" key="6">
    <source>
        <dbReference type="Proteomes" id="UP000245119"/>
    </source>
</evidence>
<dbReference type="STRING" id="400727.A0A2T7NMY3"/>
<dbReference type="Gene3D" id="2.170.140.10">
    <property type="entry name" value="Chitin binding domain"/>
    <property type="match status" value="2"/>
</dbReference>
<dbReference type="InterPro" id="IPR001304">
    <property type="entry name" value="C-type_lectin-like"/>
</dbReference>
<evidence type="ECO:0000256" key="1">
    <source>
        <dbReference type="ARBA" id="ARBA00022737"/>
    </source>
</evidence>
<dbReference type="GO" id="GO:0005576">
    <property type="term" value="C:extracellular region"/>
    <property type="evidence" value="ECO:0007669"/>
    <property type="project" value="InterPro"/>
</dbReference>
<dbReference type="PROSITE" id="PS50041">
    <property type="entry name" value="C_TYPE_LECTIN_2"/>
    <property type="match status" value="1"/>
</dbReference>
<feature type="domain" description="Chitin-binding type-2" evidence="4">
    <location>
        <begin position="431"/>
        <end position="487"/>
    </location>
</feature>
<dbReference type="PANTHER" id="PTHR22906:SF21">
    <property type="entry name" value="SEMA DOMAIN-CONTAINING PROTEIN"/>
    <property type="match status" value="1"/>
</dbReference>
<keyword evidence="6" id="KW-1185">Reference proteome</keyword>
<dbReference type="OrthoDB" id="6059155at2759"/>
<dbReference type="InterPro" id="IPR002557">
    <property type="entry name" value="Chitin-bd_dom"/>
</dbReference>
<feature type="domain" description="Chitin-binding type-2" evidence="4">
    <location>
        <begin position="491"/>
        <end position="546"/>
    </location>
</feature>
<feature type="domain" description="C-type lectin" evidence="3">
    <location>
        <begin position="8"/>
        <end position="63"/>
    </location>
</feature>
<dbReference type="CDD" id="cd00037">
    <property type="entry name" value="CLECT"/>
    <property type="match status" value="1"/>
</dbReference>
<reference evidence="5 6" key="1">
    <citation type="submission" date="2018-04" db="EMBL/GenBank/DDBJ databases">
        <title>The genome of golden apple snail Pomacea canaliculata provides insight into stress tolerance and invasive adaptation.</title>
        <authorList>
            <person name="Liu C."/>
            <person name="Liu B."/>
            <person name="Ren Y."/>
            <person name="Zhang Y."/>
            <person name="Wang H."/>
            <person name="Li S."/>
            <person name="Jiang F."/>
            <person name="Yin L."/>
            <person name="Zhang G."/>
            <person name="Qian W."/>
            <person name="Fan W."/>
        </authorList>
    </citation>
    <scope>NUCLEOTIDE SEQUENCE [LARGE SCALE GENOMIC DNA]</scope>
    <source>
        <strain evidence="5">SZHN2017</strain>
        <tissue evidence="5">Muscle</tissue>
    </source>
</reference>
<dbReference type="EMBL" id="PZQS01000011">
    <property type="protein sequence ID" value="PVD22525.1"/>
    <property type="molecule type" value="Genomic_DNA"/>
</dbReference>
<dbReference type="SMART" id="SM00209">
    <property type="entry name" value="TSP1"/>
    <property type="match status" value="5"/>
</dbReference>
<dbReference type="PROSITE" id="PS50092">
    <property type="entry name" value="TSP1"/>
    <property type="match status" value="5"/>
</dbReference>
<evidence type="ECO:0000259" key="3">
    <source>
        <dbReference type="PROSITE" id="PS50041"/>
    </source>
</evidence>
<dbReference type="InterPro" id="IPR052065">
    <property type="entry name" value="Compl_asym_regulator"/>
</dbReference>
<evidence type="ECO:0000256" key="2">
    <source>
        <dbReference type="ARBA" id="ARBA00023157"/>
    </source>
</evidence>
<dbReference type="InterPro" id="IPR000884">
    <property type="entry name" value="TSP1_rpt"/>
</dbReference>
<dbReference type="SUPFAM" id="SSF82895">
    <property type="entry name" value="TSP-1 type 1 repeat"/>
    <property type="match status" value="5"/>
</dbReference>
<keyword evidence="2" id="KW-1015">Disulfide bond</keyword>
<dbReference type="PROSITE" id="PS50940">
    <property type="entry name" value="CHIT_BIND_II"/>
    <property type="match status" value="2"/>
</dbReference>
<protein>
    <recommendedName>
        <fullName evidence="7">Chitinase</fullName>
    </recommendedName>
</protein>
<dbReference type="SUPFAM" id="SSF56436">
    <property type="entry name" value="C-type lectin-like"/>
    <property type="match status" value="1"/>
</dbReference>
<sequence length="547" mass="59365">MTIATGSWIGLQDLIEEGHFLWTTTQRQAVYTNWASGEPDDLSGEDCVWITNDPGYRAGAWNDDKSARTTVRGLSVTPQAAGYSTGGDAPDTGQKVQLATERAVSVWAISIPKIQVSGGWSDWELQDSSTCSVTCGGGTRSVTYQRTCSNPATSCGGVTCSGSSTKVEEESCGTENCPEDGGWSPWYPEKNGSCSVTCGEGELSMTYVRHCDNPAPQFGGKVCEGNNRKTETFTCNTQECPIDGGWSSWYMEKNESCSVTCGGGEMNVTYRRRCDSPSPQYGGSDCTGDDIRVDTVVCNTQPCPIHGGWSSWYLETTSSCSVTCGVGELTLTYRRHCDSPAPQFGGSNCTGDNTRVEIIQCSTQSCPVDGRWSDWSQWHKTGECSALCGGGQEQQVRERECNNPAPASGGRMCDGDERENRTITCNHDNCADRCPQDSITFIAHTTNNRLYYQCDNGVAVLRQCGTGTVWDQLITTCVHDGSQQSQGHEQKTECDPTRVHQPHPSDCTKFLLCSNGQVYEMTCPDGLYFSDVIGACDWATSVTCERA</sequence>